<accession>K8EMR9</accession>
<gene>
    <name evidence="7" type="ordered locus">Bathy14g02470</name>
</gene>
<name>K8EMR9_9CHLO</name>
<keyword evidence="4 5" id="KW-0472">Membrane</keyword>
<evidence type="ECO:0000313" key="8">
    <source>
        <dbReference type="Proteomes" id="UP000198341"/>
    </source>
</evidence>
<feature type="transmembrane region" description="Helical" evidence="5">
    <location>
        <begin position="261"/>
        <end position="282"/>
    </location>
</feature>
<evidence type="ECO:0000313" key="7">
    <source>
        <dbReference type="EMBL" id="CCO19502.1"/>
    </source>
</evidence>
<feature type="transmembrane region" description="Helical" evidence="5">
    <location>
        <begin position="232"/>
        <end position="249"/>
    </location>
</feature>
<evidence type="ECO:0000256" key="5">
    <source>
        <dbReference type="SAM" id="Phobius"/>
    </source>
</evidence>
<feature type="transmembrane region" description="Helical" evidence="5">
    <location>
        <begin position="196"/>
        <end position="212"/>
    </location>
</feature>
<feature type="transmembrane region" description="Helical" evidence="5">
    <location>
        <begin position="45"/>
        <end position="68"/>
    </location>
</feature>
<evidence type="ECO:0000259" key="6">
    <source>
        <dbReference type="Pfam" id="PF03151"/>
    </source>
</evidence>
<feature type="transmembrane region" description="Helical" evidence="5">
    <location>
        <begin position="135"/>
        <end position="152"/>
    </location>
</feature>
<feature type="transmembrane region" description="Helical" evidence="5">
    <location>
        <begin position="80"/>
        <end position="102"/>
    </location>
</feature>
<sequence>MKEVTDIQFANVDKFAVCMIASWYISNIGVLLLNKYLLSLWGFKYPIFLTMLHMLSCLILSVVIRLTGLVPRQHIRSRRHLFKVFVLSIVFVVSVVGGNISLRFIPVSFNQAIGATTPFFTALLSLCILRKKETAEVYITLVPVVIGIVLASNSEPLFHLWGFLACFTATFARALKSVLQGLLLTNENERLDSLNLLLFMSPSALAILSISSKIMEPLAFETMLSNCKSSRIFGFVLVVNCSIAFLVNLSNFMVTKCTSPLTLQVLGNAKGAVAVVVSILLFRNPVSSTGMIGYTITVFG</sequence>
<evidence type="ECO:0000256" key="3">
    <source>
        <dbReference type="ARBA" id="ARBA00022989"/>
    </source>
</evidence>
<feature type="domain" description="Sugar phosphate transporter" evidence="6">
    <location>
        <begin position="18"/>
        <end position="300"/>
    </location>
</feature>
<dbReference type="GeneID" id="19011844"/>
<feature type="transmembrane region" description="Helical" evidence="5">
    <location>
        <begin position="12"/>
        <end position="33"/>
    </location>
</feature>
<evidence type="ECO:0000256" key="1">
    <source>
        <dbReference type="ARBA" id="ARBA00004141"/>
    </source>
</evidence>
<feature type="transmembrane region" description="Helical" evidence="5">
    <location>
        <begin position="108"/>
        <end position="128"/>
    </location>
</feature>
<dbReference type="eggNOG" id="KOG1441">
    <property type="taxonomic scope" value="Eukaryota"/>
</dbReference>
<dbReference type="SUPFAM" id="SSF103481">
    <property type="entry name" value="Multidrug resistance efflux transporter EmrE"/>
    <property type="match status" value="1"/>
</dbReference>
<keyword evidence="2 5" id="KW-0812">Transmembrane</keyword>
<dbReference type="OrthoDB" id="10261634at2759"/>
<dbReference type="AlphaFoldDB" id="K8EMR9"/>
<dbReference type="PANTHER" id="PTHR11132">
    <property type="entry name" value="SOLUTE CARRIER FAMILY 35"/>
    <property type="match status" value="1"/>
</dbReference>
<dbReference type="GO" id="GO:0016020">
    <property type="term" value="C:membrane"/>
    <property type="evidence" value="ECO:0007669"/>
    <property type="project" value="UniProtKB-SubCell"/>
</dbReference>
<proteinExistence type="predicted"/>
<dbReference type="InterPro" id="IPR004853">
    <property type="entry name" value="Sugar_P_trans_dom"/>
</dbReference>
<dbReference type="InterPro" id="IPR050186">
    <property type="entry name" value="TPT_transporter"/>
</dbReference>
<protein>
    <recommendedName>
        <fullName evidence="6">Sugar phosphate transporter domain-containing protein</fullName>
    </recommendedName>
</protein>
<dbReference type="InterPro" id="IPR037185">
    <property type="entry name" value="EmrE-like"/>
</dbReference>
<evidence type="ECO:0000256" key="4">
    <source>
        <dbReference type="ARBA" id="ARBA00023136"/>
    </source>
</evidence>
<reference evidence="7 8" key="1">
    <citation type="submission" date="2011-10" db="EMBL/GenBank/DDBJ databases">
        <authorList>
            <person name="Genoscope - CEA"/>
        </authorList>
    </citation>
    <scope>NUCLEOTIDE SEQUENCE [LARGE SCALE GENOMIC DNA]</scope>
    <source>
        <strain evidence="7 8">RCC 1105</strain>
    </source>
</reference>
<keyword evidence="8" id="KW-1185">Reference proteome</keyword>
<evidence type="ECO:0000256" key="2">
    <source>
        <dbReference type="ARBA" id="ARBA00022692"/>
    </source>
</evidence>
<dbReference type="Proteomes" id="UP000198341">
    <property type="component" value="Chromosome 14"/>
</dbReference>
<dbReference type="EMBL" id="FO082265">
    <property type="protein sequence ID" value="CCO19502.1"/>
    <property type="molecule type" value="Genomic_DNA"/>
</dbReference>
<dbReference type="KEGG" id="bpg:Bathy14g02470"/>
<organism evidence="7 8">
    <name type="scientific">Bathycoccus prasinos</name>
    <dbReference type="NCBI Taxonomy" id="41875"/>
    <lineage>
        <taxon>Eukaryota</taxon>
        <taxon>Viridiplantae</taxon>
        <taxon>Chlorophyta</taxon>
        <taxon>Mamiellophyceae</taxon>
        <taxon>Mamiellales</taxon>
        <taxon>Bathycoccaceae</taxon>
        <taxon>Bathycoccus</taxon>
    </lineage>
</organism>
<keyword evidence="3 5" id="KW-1133">Transmembrane helix</keyword>
<dbReference type="Pfam" id="PF03151">
    <property type="entry name" value="TPT"/>
    <property type="match status" value="1"/>
</dbReference>
<comment type="subcellular location">
    <subcellularLocation>
        <location evidence="1">Membrane</location>
        <topology evidence="1">Multi-pass membrane protein</topology>
    </subcellularLocation>
</comment>
<dbReference type="RefSeq" id="XP_007509045.1">
    <property type="nucleotide sequence ID" value="XM_007508983.1"/>
</dbReference>